<sequence length="50" mass="5952">MENNKLEKNIKRKPKFKRVRKKSEMSTSQPKHLKGKKELEVNQEIILSDS</sequence>
<feature type="non-terminal residue" evidence="2">
    <location>
        <position position="50"/>
    </location>
</feature>
<name>A0A392W1A0_9FABA</name>
<feature type="compositionally biased region" description="Basic residues" evidence="1">
    <location>
        <begin position="10"/>
        <end position="21"/>
    </location>
</feature>
<organism evidence="2 3">
    <name type="scientific">Trifolium medium</name>
    <dbReference type="NCBI Taxonomy" id="97028"/>
    <lineage>
        <taxon>Eukaryota</taxon>
        <taxon>Viridiplantae</taxon>
        <taxon>Streptophyta</taxon>
        <taxon>Embryophyta</taxon>
        <taxon>Tracheophyta</taxon>
        <taxon>Spermatophyta</taxon>
        <taxon>Magnoliopsida</taxon>
        <taxon>eudicotyledons</taxon>
        <taxon>Gunneridae</taxon>
        <taxon>Pentapetalae</taxon>
        <taxon>rosids</taxon>
        <taxon>fabids</taxon>
        <taxon>Fabales</taxon>
        <taxon>Fabaceae</taxon>
        <taxon>Papilionoideae</taxon>
        <taxon>50 kb inversion clade</taxon>
        <taxon>NPAAA clade</taxon>
        <taxon>Hologalegina</taxon>
        <taxon>IRL clade</taxon>
        <taxon>Trifolieae</taxon>
        <taxon>Trifolium</taxon>
    </lineage>
</organism>
<keyword evidence="3" id="KW-1185">Reference proteome</keyword>
<dbReference type="Proteomes" id="UP000265520">
    <property type="component" value="Unassembled WGS sequence"/>
</dbReference>
<proteinExistence type="predicted"/>
<dbReference type="EMBL" id="LXQA011330084">
    <property type="protein sequence ID" value="MCI93472.1"/>
    <property type="molecule type" value="Genomic_DNA"/>
</dbReference>
<evidence type="ECO:0000313" key="2">
    <source>
        <dbReference type="EMBL" id="MCI93472.1"/>
    </source>
</evidence>
<evidence type="ECO:0000313" key="3">
    <source>
        <dbReference type="Proteomes" id="UP000265520"/>
    </source>
</evidence>
<reference evidence="2 3" key="1">
    <citation type="journal article" date="2018" name="Front. Plant Sci.">
        <title>Red Clover (Trifolium pratense) and Zigzag Clover (T. medium) - A Picture of Genomic Similarities and Differences.</title>
        <authorList>
            <person name="Dluhosova J."/>
            <person name="Istvanek J."/>
            <person name="Nedelnik J."/>
            <person name="Repkova J."/>
        </authorList>
    </citation>
    <scope>NUCLEOTIDE SEQUENCE [LARGE SCALE GENOMIC DNA]</scope>
    <source>
        <strain evidence="3">cv. 10/8</strain>
        <tissue evidence="2">Leaf</tissue>
    </source>
</reference>
<accession>A0A392W1A0</accession>
<comment type="caution">
    <text evidence="2">The sequence shown here is derived from an EMBL/GenBank/DDBJ whole genome shotgun (WGS) entry which is preliminary data.</text>
</comment>
<protein>
    <submittedName>
        <fullName evidence="2">Uncharacterized protein</fullName>
    </submittedName>
</protein>
<dbReference type="AlphaFoldDB" id="A0A392W1A0"/>
<evidence type="ECO:0000256" key="1">
    <source>
        <dbReference type="SAM" id="MobiDB-lite"/>
    </source>
</evidence>
<feature type="region of interest" description="Disordered" evidence="1">
    <location>
        <begin position="1"/>
        <end position="50"/>
    </location>
</feature>